<dbReference type="GO" id="GO:0000981">
    <property type="term" value="F:DNA-binding transcription factor activity, RNA polymerase II-specific"/>
    <property type="evidence" value="ECO:0007669"/>
    <property type="project" value="InterPro"/>
</dbReference>
<proteinExistence type="predicted"/>
<feature type="domain" description="Zn(2)-C6 fungal-type" evidence="8">
    <location>
        <begin position="56"/>
        <end position="86"/>
    </location>
</feature>
<dbReference type="GO" id="GO:0008270">
    <property type="term" value="F:zinc ion binding"/>
    <property type="evidence" value="ECO:0007669"/>
    <property type="project" value="InterPro"/>
</dbReference>
<evidence type="ECO:0000313" key="9">
    <source>
        <dbReference type="EMBL" id="KAF2860056.1"/>
    </source>
</evidence>
<dbReference type="Proteomes" id="UP000799421">
    <property type="component" value="Unassembled WGS sequence"/>
</dbReference>
<evidence type="ECO:0000256" key="4">
    <source>
        <dbReference type="ARBA" id="ARBA00023026"/>
    </source>
</evidence>
<gene>
    <name evidence="9" type="ORF">K470DRAFT_217813</name>
</gene>
<keyword evidence="6" id="KW-0539">Nucleus</keyword>
<dbReference type="InterPro" id="IPR050815">
    <property type="entry name" value="TF_fung"/>
</dbReference>
<dbReference type="AlphaFoldDB" id="A0A6A7BXG4"/>
<evidence type="ECO:0000259" key="8">
    <source>
        <dbReference type="PROSITE" id="PS50048"/>
    </source>
</evidence>
<comment type="subcellular location">
    <subcellularLocation>
        <location evidence="1">Nucleus</location>
    </subcellularLocation>
</comment>
<dbReference type="Gene3D" id="4.10.240.10">
    <property type="entry name" value="Zn(2)-C6 fungal-type DNA-binding domain"/>
    <property type="match status" value="1"/>
</dbReference>
<name>A0A6A7BXG4_9PEZI</name>
<dbReference type="PANTHER" id="PTHR47338:SF27">
    <property type="entry name" value="ZN(II)2CYS6 TRANSCRIPTION FACTOR (EUROFUNG)"/>
    <property type="match status" value="1"/>
</dbReference>
<keyword evidence="10" id="KW-1185">Reference proteome</keyword>
<keyword evidence="3" id="KW-0805">Transcription regulation</keyword>
<dbReference type="GO" id="GO:0005634">
    <property type="term" value="C:nucleus"/>
    <property type="evidence" value="ECO:0007669"/>
    <property type="project" value="UniProtKB-SubCell"/>
</dbReference>
<dbReference type="SMART" id="SM00906">
    <property type="entry name" value="Fungal_trans"/>
    <property type="match status" value="1"/>
</dbReference>
<dbReference type="EMBL" id="MU005985">
    <property type="protein sequence ID" value="KAF2860056.1"/>
    <property type="molecule type" value="Genomic_DNA"/>
</dbReference>
<dbReference type="PANTHER" id="PTHR47338">
    <property type="entry name" value="ZN(II)2CYS6 TRANSCRIPTION FACTOR (EUROFUNG)-RELATED"/>
    <property type="match status" value="1"/>
</dbReference>
<feature type="compositionally biased region" description="Polar residues" evidence="7">
    <location>
        <begin position="11"/>
        <end position="29"/>
    </location>
</feature>
<dbReference type="InterPro" id="IPR036864">
    <property type="entry name" value="Zn2-C6_fun-type_DNA-bd_sf"/>
</dbReference>
<protein>
    <recommendedName>
        <fullName evidence="8">Zn(2)-C6 fungal-type domain-containing protein</fullName>
    </recommendedName>
</protein>
<dbReference type="InterPro" id="IPR001138">
    <property type="entry name" value="Zn2Cys6_DnaBD"/>
</dbReference>
<evidence type="ECO:0000256" key="3">
    <source>
        <dbReference type="ARBA" id="ARBA00023015"/>
    </source>
</evidence>
<dbReference type="Pfam" id="PF04082">
    <property type="entry name" value="Fungal_trans"/>
    <property type="match status" value="1"/>
</dbReference>
<evidence type="ECO:0000256" key="6">
    <source>
        <dbReference type="ARBA" id="ARBA00023242"/>
    </source>
</evidence>
<dbReference type="OrthoDB" id="39175at2759"/>
<keyword evidence="2" id="KW-0479">Metal-binding</keyword>
<evidence type="ECO:0000256" key="1">
    <source>
        <dbReference type="ARBA" id="ARBA00004123"/>
    </source>
</evidence>
<sequence>MPPDGIRVGVEQSSSKRSLCAADSTSQANDLEVEAPPPWSELKTKAGKERKRLPLACMACRRKKIRCSGEKPACKHCLRSRIPCVYKFTTHKAAPRTDYMAMLDRRLKRMEDRIIKLMPKDEQGLTAETGRAVVKPAASPQKTPAGRKRGASQAFCDELDEWAKAGVPARALLTRPATGPGLLNDGADQLPPLKLQEHLAEVFFNHVYGQSYYLLHKPTFMCRLAQGSLPPVLVLAVCAISARFSHHPALQTEPSFLRGEQWASVAREISLRRYDTPNITIIIVYLILALHELGTCHGGRSWMFGGMAQRMAYALQLHRDLDHEPITGRNDLSVTELEIQRRVMWSCFLMDRFSSSGTDRPLFISNQYIRAPLPIREDYFRMEVSGRTENLEGTKDEEGNTSNLGVAAYTIRLVAIWGELTRYFNLGGREKDAYATWEEKSIFQSIRRSADAWLESLPLSLHNTPENLQIYSSQQMANQFVFMHIVHNHILLFMNRFAVPFPKTRLGLAKDVPAEFVQSSYRATTEAANRVSALIRDAANNFVTAPFAGYCAFLSSTVHIHNMFSNNASLEASSQQNLVWNIQYLGKMKRYWGMFHFVTDILRDMYRRCADAARESRPTQDGQSVYQYGDWFNHYPHGVSGVDYEEPCPGRPEDVHAEGSLTQNTGLQTVEEYFSKLQP</sequence>
<reference evidence="9" key="1">
    <citation type="journal article" date="2020" name="Stud. Mycol.">
        <title>101 Dothideomycetes genomes: a test case for predicting lifestyles and emergence of pathogens.</title>
        <authorList>
            <person name="Haridas S."/>
            <person name="Albert R."/>
            <person name="Binder M."/>
            <person name="Bloem J."/>
            <person name="Labutti K."/>
            <person name="Salamov A."/>
            <person name="Andreopoulos B."/>
            <person name="Baker S."/>
            <person name="Barry K."/>
            <person name="Bills G."/>
            <person name="Bluhm B."/>
            <person name="Cannon C."/>
            <person name="Castanera R."/>
            <person name="Culley D."/>
            <person name="Daum C."/>
            <person name="Ezra D."/>
            <person name="Gonzalez J."/>
            <person name="Henrissat B."/>
            <person name="Kuo A."/>
            <person name="Liang C."/>
            <person name="Lipzen A."/>
            <person name="Lutzoni F."/>
            <person name="Magnuson J."/>
            <person name="Mondo S."/>
            <person name="Nolan M."/>
            <person name="Ohm R."/>
            <person name="Pangilinan J."/>
            <person name="Park H.-J."/>
            <person name="Ramirez L."/>
            <person name="Alfaro M."/>
            <person name="Sun H."/>
            <person name="Tritt A."/>
            <person name="Yoshinaga Y."/>
            <person name="Zwiers L.-H."/>
            <person name="Turgeon B."/>
            <person name="Goodwin S."/>
            <person name="Spatafora J."/>
            <person name="Crous P."/>
            <person name="Grigoriev I."/>
        </authorList>
    </citation>
    <scope>NUCLEOTIDE SEQUENCE</scope>
    <source>
        <strain evidence="9">CBS 480.64</strain>
    </source>
</reference>
<evidence type="ECO:0000256" key="7">
    <source>
        <dbReference type="SAM" id="MobiDB-lite"/>
    </source>
</evidence>
<feature type="non-terminal residue" evidence="9">
    <location>
        <position position="679"/>
    </location>
</feature>
<keyword evidence="4" id="KW-0843">Virulence</keyword>
<dbReference type="SUPFAM" id="SSF57701">
    <property type="entry name" value="Zn2/Cys6 DNA-binding domain"/>
    <property type="match status" value="1"/>
</dbReference>
<organism evidence="9 10">
    <name type="scientific">Piedraia hortae CBS 480.64</name>
    <dbReference type="NCBI Taxonomy" id="1314780"/>
    <lineage>
        <taxon>Eukaryota</taxon>
        <taxon>Fungi</taxon>
        <taxon>Dikarya</taxon>
        <taxon>Ascomycota</taxon>
        <taxon>Pezizomycotina</taxon>
        <taxon>Dothideomycetes</taxon>
        <taxon>Dothideomycetidae</taxon>
        <taxon>Capnodiales</taxon>
        <taxon>Piedraiaceae</taxon>
        <taxon>Piedraia</taxon>
    </lineage>
</organism>
<evidence type="ECO:0000313" key="10">
    <source>
        <dbReference type="Proteomes" id="UP000799421"/>
    </source>
</evidence>
<dbReference type="CDD" id="cd12148">
    <property type="entry name" value="fungal_TF_MHR"/>
    <property type="match status" value="1"/>
</dbReference>
<dbReference type="InterPro" id="IPR007219">
    <property type="entry name" value="XnlR_reg_dom"/>
</dbReference>
<dbReference type="PROSITE" id="PS50048">
    <property type="entry name" value="ZN2_CY6_FUNGAL_2"/>
    <property type="match status" value="1"/>
</dbReference>
<keyword evidence="5" id="KW-0804">Transcription</keyword>
<dbReference type="GO" id="GO:0006351">
    <property type="term" value="P:DNA-templated transcription"/>
    <property type="evidence" value="ECO:0007669"/>
    <property type="project" value="InterPro"/>
</dbReference>
<dbReference type="Pfam" id="PF00172">
    <property type="entry name" value="Zn_clus"/>
    <property type="match status" value="1"/>
</dbReference>
<dbReference type="CDD" id="cd00067">
    <property type="entry name" value="GAL4"/>
    <property type="match status" value="1"/>
</dbReference>
<evidence type="ECO:0000256" key="2">
    <source>
        <dbReference type="ARBA" id="ARBA00022723"/>
    </source>
</evidence>
<feature type="region of interest" description="Disordered" evidence="7">
    <location>
        <begin position="1"/>
        <end position="38"/>
    </location>
</feature>
<dbReference type="PROSITE" id="PS00463">
    <property type="entry name" value="ZN2_CY6_FUNGAL_1"/>
    <property type="match status" value="1"/>
</dbReference>
<dbReference type="SMART" id="SM00066">
    <property type="entry name" value="GAL4"/>
    <property type="match status" value="1"/>
</dbReference>
<accession>A0A6A7BXG4</accession>
<evidence type="ECO:0000256" key="5">
    <source>
        <dbReference type="ARBA" id="ARBA00023163"/>
    </source>
</evidence>
<dbReference type="GO" id="GO:0003677">
    <property type="term" value="F:DNA binding"/>
    <property type="evidence" value="ECO:0007669"/>
    <property type="project" value="InterPro"/>
</dbReference>